<feature type="transmembrane region" description="Helical" evidence="6">
    <location>
        <begin position="375"/>
        <end position="398"/>
    </location>
</feature>
<feature type="transmembrane region" description="Helical" evidence="6">
    <location>
        <begin position="427"/>
        <end position="446"/>
    </location>
</feature>
<dbReference type="InterPro" id="IPR002293">
    <property type="entry name" value="AA/rel_permease1"/>
</dbReference>
<feature type="transmembrane region" description="Helical" evidence="6">
    <location>
        <begin position="78"/>
        <end position="100"/>
    </location>
</feature>
<feature type="transmembrane region" description="Helical" evidence="6">
    <location>
        <begin position="241"/>
        <end position="261"/>
    </location>
</feature>
<organism evidence="7 8">
    <name type="scientific">Rhizopus oryzae</name>
    <name type="common">Mucormycosis agent</name>
    <name type="synonym">Rhizopus arrhizus var. delemar</name>
    <dbReference type="NCBI Taxonomy" id="64495"/>
    <lineage>
        <taxon>Eukaryota</taxon>
        <taxon>Fungi</taxon>
        <taxon>Fungi incertae sedis</taxon>
        <taxon>Mucoromycota</taxon>
        <taxon>Mucoromycotina</taxon>
        <taxon>Mucoromycetes</taxon>
        <taxon>Mucorales</taxon>
        <taxon>Mucorineae</taxon>
        <taxon>Rhizopodaceae</taxon>
        <taxon>Rhizopus</taxon>
    </lineage>
</organism>
<accession>A0A9P6XH37</accession>
<protein>
    <recommendedName>
        <fullName evidence="9">Cationic amino acid transporter</fullName>
    </recommendedName>
</protein>
<reference evidence="7" key="1">
    <citation type="journal article" date="2020" name="Microb. Genom.">
        <title>Genetic diversity of clinical and environmental Mucorales isolates obtained from an investigation of mucormycosis cases among solid organ transplant recipients.</title>
        <authorList>
            <person name="Nguyen M.H."/>
            <person name="Kaul D."/>
            <person name="Muto C."/>
            <person name="Cheng S.J."/>
            <person name="Richter R.A."/>
            <person name="Bruno V.M."/>
            <person name="Liu G."/>
            <person name="Beyhan S."/>
            <person name="Sundermann A.J."/>
            <person name="Mounaud S."/>
            <person name="Pasculle A.W."/>
            <person name="Nierman W.C."/>
            <person name="Driscoll E."/>
            <person name="Cumbie R."/>
            <person name="Clancy C.J."/>
            <person name="Dupont C.L."/>
        </authorList>
    </citation>
    <scope>NUCLEOTIDE SEQUENCE</scope>
    <source>
        <strain evidence="7">GL11</strain>
    </source>
</reference>
<dbReference type="PANTHER" id="PTHR43243:SF4">
    <property type="entry name" value="CATIONIC AMINO ACID TRANSPORTER 4"/>
    <property type="match status" value="1"/>
</dbReference>
<evidence type="ECO:0000313" key="8">
    <source>
        <dbReference type="Proteomes" id="UP000716291"/>
    </source>
</evidence>
<feature type="transmembrane region" description="Helical" evidence="6">
    <location>
        <begin position="215"/>
        <end position="234"/>
    </location>
</feature>
<keyword evidence="5 6" id="KW-0472">Membrane</keyword>
<dbReference type="EMBL" id="JAANQT010000172">
    <property type="protein sequence ID" value="KAG1313679.1"/>
    <property type="molecule type" value="Genomic_DNA"/>
</dbReference>
<evidence type="ECO:0000256" key="5">
    <source>
        <dbReference type="ARBA" id="ARBA00023136"/>
    </source>
</evidence>
<keyword evidence="4 6" id="KW-1133">Transmembrane helix</keyword>
<evidence type="ECO:0000256" key="4">
    <source>
        <dbReference type="ARBA" id="ARBA00022989"/>
    </source>
</evidence>
<dbReference type="Proteomes" id="UP000716291">
    <property type="component" value="Unassembled WGS sequence"/>
</dbReference>
<comment type="caution">
    <text evidence="7">The sequence shown here is derived from an EMBL/GenBank/DDBJ whole genome shotgun (WGS) entry which is preliminary data.</text>
</comment>
<evidence type="ECO:0008006" key="9">
    <source>
        <dbReference type="Google" id="ProtNLM"/>
    </source>
</evidence>
<dbReference type="Pfam" id="PF13520">
    <property type="entry name" value="AA_permease_2"/>
    <property type="match status" value="1"/>
</dbReference>
<comment type="subcellular location">
    <subcellularLocation>
        <location evidence="1">Membrane</location>
        <topology evidence="1">Multi-pass membrane protein</topology>
    </subcellularLocation>
</comment>
<dbReference type="GO" id="GO:0015171">
    <property type="term" value="F:amino acid transmembrane transporter activity"/>
    <property type="evidence" value="ECO:0007669"/>
    <property type="project" value="TreeGrafter"/>
</dbReference>
<dbReference type="Gene3D" id="1.20.1740.10">
    <property type="entry name" value="Amino acid/polyamine transporter I"/>
    <property type="match status" value="1"/>
</dbReference>
<keyword evidence="8" id="KW-1185">Reference proteome</keyword>
<feature type="transmembrane region" description="Helical" evidence="6">
    <location>
        <begin position="281"/>
        <end position="303"/>
    </location>
</feature>
<evidence type="ECO:0000256" key="2">
    <source>
        <dbReference type="ARBA" id="ARBA00022448"/>
    </source>
</evidence>
<evidence type="ECO:0000256" key="6">
    <source>
        <dbReference type="SAM" id="Phobius"/>
    </source>
</evidence>
<dbReference type="PIRSF" id="PIRSF006060">
    <property type="entry name" value="AA_transporter"/>
    <property type="match status" value="1"/>
</dbReference>
<keyword evidence="3 6" id="KW-0812">Transmembrane</keyword>
<evidence type="ECO:0000256" key="1">
    <source>
        <dbReference type="ARBA" id="ARBA00004141"/>
    </source>
</evidence>
<dbReference type="AlphaFoldDB" id="A0A9P6XH37"/>
<feature type="transmembrane region" description="Helical" evidence="6">
    <location>
        <begin position="324"/>
        <end position="346"/>
    </location>
</feature>
<proteinExistence type="predicted"/>
<feature type="transmembrane region" description="Helical" evidence="6">
    <location>
        <begin position="492"/>
        <end position="508"/>
    </location>
</feature>
<evidence type="ECO:0000313" key="7">
    <source>
        <dbReference type="EMBL" id="KAG1313679.1"/>
    </source>
</evidence>
<feature type="transmembrane region" description="Helical" evidence="6">
    <location>
        <begin position="514"/>
        <end position="531"/>
    </location>
</feature>
<feature type="transmembrane region" description="Helical" evidence="6">
    <location>
        <begin position="452"/>
        <end position="471"/>
    </location>
</feature>
<feature type="transmembrane region" description="Helical" evidence="6">
    <location>
        <begin position="106"/>
        <end position="126"/>
    </location>
</feature>
<keyword evidence="2" id="KW-0813">Transport</keyword>
<sequence length="565" mass="61919">MTEEYKQSVEHIEQKKATFFESVNARYNQVDPQSYLRQDDEGSLKFWFRRLGQIKPVELLWGEAEGTQLRRALNTFQLTAVGIGAIIGTGIFVLSGQAAANNAGPAVTISFVVAAVASAFAALSYSEMASMIPVAGSAYTYAYATMGEFVAWIIGWDLILEYMVGAATVGVGWSGYFVKFFNVASRGRIVFGENWTQPTVAWTESPPSMSYTPGHYFNVPGFTIIMIITIILCIGIRQSAWFNVTVVGIKLLVIFIFIFGLCGYMDSDNYHPYVPQNTGDWHYFGVSGIFAAATTVFFSYIGFDAVTTAALEAKNPQRDLPIGIIGSLTISTILYLVFCTIMTGAAKYTEFAGSSVPAVVAVEQVALRTGKDFTWLNVLVCVGAICGLTSVLLVNLLAQSRVFYSMAKDGLLPPVFAKVHPKFKTPYVATLTIGFITAVLAAVLPVDLLGNMTSVGTLLAFFVVHVGVIVMRFTRADAPRRFKIPGGKYPSLIFPLIGMFISIALIALAEVTTIWRLFVWMGIGWVIYFTYGIRNSRFRRDPVGLFGTPAGESGYQHQEFEVKAE</sequence>
<dbReference type="GO" id="GO:0005886">
    <property type="term" value="C:plasma membrane"/>
    <property type="evidence" value="ECO:0007669"/>
    <property type="project" value="TreeGrafter"/>
</dbReference>
<name>A0A9P6XH37_RHIOR</name>
<dbReference type="PANTHER" id="PTHR43243">
    <property type="entry name" value="INNER MEMBRANE TRANSPORTER YGJI-RELATED"/>
    <property type="match status" value="1"/>
</dbReference>
<evidence type="ECO:0000256" key="3">
    <source>
        <dbReference type="ARBA" id="ARBA00022692"/>
    </source>
</evidence>
<gene>
    <name evidence="7" type="ORF">G6F64_002065</name>
</gene>